<name>A0A921KD62_SPOPS</name>
<protein>
    <submittedName>
        <fullName evidence="3">DUF5906 domain-containing protein</fullName>
    </submittedName>
</protein>
<feature type="domain" description="NrS-1 polymerase-like helicase" evidence="2">
    <location>
        <begin position="250"/>
        <end position="348"/>
    </location>
</feature>
<reference evidence="3" key="1">
    <citation type="journal article" date="2021" name="PeerJ">
        <title>Extensive microbial diversity within the chicken gut microbiome revealed by metagenomics and culture.</title>
        <authorList>
            <person name="Gilroy R."/>
            <person name="Ravi A."/>
            <person name="Getino M."/>
            <person name="Pursley I."/>
            <person name="Horton D.L."/>
            <person name="Alikhan N.F."/>
            <person name="Baker D."/>
            <person name="Gharbi K."/>
            <person name="Hall N."/>
            <person name="Watson M."/>
            <person name="Adriaenssens E.M."/>
            <person name="Foster-Nyarko E."/>
            <person name="Jarju S."/>
            <person name="Secka A."/>
            <person name="Antonio M."/>
            <person name="Oren A."/>
            <person name="Chaudhuri R.R."/>
            <person name="La Ragione R."/>
            <person name="Hildebrand F."/>
            <person name="Pallen M.J."/>
        </authorList>
    </citation>
    <scope>NUCLEOTIDE SEQUENCE</scope>
    <source>
        <strain evidence="3">CHK171-7178</strain>
    </source>
</reference>
<comment type="caution">
    <text evidence="3">The sequence shown here is derived from an EMBL/GenBank/DDBJ whole genome shotgun (WGS) entry which is preliminary data.</text>
</comment>
<organism evidence="3 4">
    <name type="scientific">Sporosarcina psychrophila</name>
    <name type="common">Bacillus psychrophilus</name>
    <dbReference type="NCBI Taxonomy" id="1476"/>
    <lineage>
        <taxon>Bacteria</taxon>
        <taxon>Bacillati</taxon>
        <taxon>Bacillota</taxon>
        <taxon>Bacilli</taxon>
        <taxon>Bacillales</taxon>
        <taxon>Caryophanaceae</taxon>
        <taxon>Sporosarcina</taxon>
    </lineage>
</organism>
<dbReference type="AlphaFoldDB" id="A0A921KD62"/>
<evidence type="ECO:0000259" key="2">
    <source>
        <dbReference type="Pfam" id="PF19263"/>
    </source>
</evidence>
<feature type="region of interest" description="Disordered" evidence="1">
    <location>
        <begin position="506"/>
        <end position="526"/>
    </location>
</feature>
<dbReference type="Gene3D" id="3.40.50.300">
    <property type="entry name" value="P-loop containing nucleotide triphosphate hydrolases"/>
    <property type="match status" value="1"/>
</dbReference>
<feature type="compositionally biased region" description="Acidic residues" evidence="1">
    <location>
        <begin position="515"/>
        <end position="526"/>
    </location>
</feature>
<dbReference type="InterPro" id="IPR027417">
    <property type="entry name" value="P-loop_NTPase"/>
</dbReference>
<dbReference type="InterPro" id="IPR045455">
    <property type="entry name" value="NrS-1_pol-like_helicase"/>
</dbReference>
<accession>A0A921KD62</accession>
<proteinExistence type="predicted"/>
<dbReference type="Pfam" id="PF19263">
    <property type="entry name" value="DUF5906"/>
    <property type="match status" value="1"/>
</dbReference>
<dbReference type="Proteomes" id="UP000698173">
    <property type="component" value="Unassembled WGS sequence"/>
</dbReference>
<evidence type="ECO:0000256" key="1">
    <source>
        <dbReference type="SAM" id="MobiDB-lite"/>
    </source>
</evidence>
<dbReference type="EMBL" id="DYWT01000149">
    <property type="protein sequence ID" value="HJF31917.1"/>
    <property type="molecule type" value="Genomic_DNA"/>
</dbReference>
<gene>
    <name evidence="3" type="ORF">K8V56_09090</name>
</gene>
<sequence length="526" mass="59543">MSMRKEYFKHLCRMRASFNTEKWTEILEMNSGKPAASSSIELKELMEILGINCSTGDSPFSALVKYFNLQYKNDGILDVNDTQLSIVVMTLLHIRQQQGQLILFSDTGWNTISEPELNELIVAVSVVILEISPPGSSKQKQVREYLEVNAVSSDKNLTRDYIQVINGCFHGQLGKLVSHSPELIPVVRLNVDLSSLTDLEHVEIPPVFEKFIMDVTGHEGKYFEYLLDVYAALLDLSAPTLAKGVILHEPGGNGKSVLMDLLESFFLPANVAVKSLDDIGKEFGLQNFTKAMINVSHELSSARPKAESVRQLKKLLDLKPGATEVNEKFKSAQNRVIDLKMIFSSNTVVDFGKGQKEPLSRRIIILPFNTTPTIKDPELTDKLKQQKENILAYLFQRLHAIHLRDGFVEPPEVVIQTNNLWFSKSSYIANDPQLAAEISNWLNIHTEKHEGERVDRADLNRQLKADIPEATSHVCNNIIQFEFKYTEVKTNGHRLWEGMRLKSDSHVDTTRSESSVEDDYISDEYY</sequence>
<evidence type="ECO:0000313" key="4">
    <source>
        <dbReference type="Proteomes" id="UP000698173"/>
    </source>
</evidence>
<reference evidence="3" key="2">
    <citation type="submission" date="2021-09" db="EMBL/GenBank/DDBJ databases">
        <authorList>
            <person name="Gilroy R."/>
        </authorList>
    </citation>
    <scope>NUCLEOTIDE SEQUENCE</scope>
    <source>
        <strain evidence="3">CHK171-7178</strain>
    </source>
</reference>
<evidence type="ECO:0000313" key="3">
    <source>
        <dbReference type="EMBL" id="HJF31917.1"/>
    </source>
</evidence>